<feature type="compositionally biased region" description="Polar residues" evidence="1">
    <location>
        <begin position="1"/>
        <end position="20"/>
    </location>
</feature>
<comment type="caution">
    <text evidence="2">The sequence shown here is derived from an EMBL/GenBank/DDBJ whole genome shotgun (WGS) entry which is preliminary data.</text>
</comment>
<dbReference type="Proteomes" id="UP000243217">
    <property type="component" value="Unassembled WGS sequence"/>
</dbReference>
<organism evidence="2 3">
    <name type="scientific">Thraustotheca clavata</name>
    <dbReference type="NCBI Taxonomy" id="74557"/>
    <lineage>
        <taxon>Eukaryota</taxon>
        <taxon>Sar</taxon>
        <taxon>Stramenopiles</taxon>
        <taxon>Oomycota</taxon>
        <taxon>Saprolegniomycetes</taxon>
        <taxon>Saprolegniales</taxon>
        <taxon>Achlyaceae</taxon>
        <taxon>Thraustotheca</taxon>
    </lineage>
</organism>
<sequence>MTYLMQSPPQLSRSYSTESGSPLRHKRNPGYFPSDMQSQLELLRQIKQRNHQLRCILQEMQPLNPPMNPQQEFQLYYQTVMNQPDDFPEDLKAIFLSYFPIDQANTCEL</sequence>
<evidence type="ECO:0000256" key="1">
    <source>
        <dbReference type="SAM" id="MobiDB-lite"/>
    </source>
</evidence>
<dbReference type="EMBL" id="JNBS01002245">
    <property type="protein sequence ID" value="OQR93558.1"/>
    <property type="molecule type" value="Genomic_DNA"/>
</dbReference>
<evidence type="ECO:0000313" key="3">
    <source>
        <dbReference type="Proteomes" id="UP000243217"/>
    </source>
</evidence>
<gene>
    <name evidence="2" type="ORF">THRCLA_22305</name>
</gene>
<accession>A0A1V9Z6D1</accession>
<dbReference type="OrthoDB" id="61814at2759"/>
<keyword evidence="3" id="KW-1185">Reference proteome</keyword>
<dbReference type="AlphaFoldDB" id="A0A1V9Z6D1"/>
<proteinExistence type="predicted"/>
<name>A0A1V9Z6D1_9STRA</name>
<evidence type="ECO:0000313" key="2">
    <source>
        <dbReference type="EMBL" id="OQR93558.1"/>
    </source>
</evidence>
<protein>
    <submittedName>
        <fullName evidence="2">Uncharacterized protein</fullName>
    </submittedName>
</protein>
<reference evidence="2 3" key="1">
    <citation type="journal article" date="2014" name="Genome Biol. Evol.">
        <title>The secreted proteins of Achlya hypogyna and Thraustotheca clavata identify the ancestral oomycete secretome and reveal gene acquisitions by horizontal gene transfer.</title>
        <authorList>
            <person name="Misner I."/>
            <person name="Blouin N."/>
            <person name="Leonard G."/>
            <person name="Richards T.A."/>
            <person name="Lane C.E."/>
        </authorList>
    </citation>
    <scope>NUCLEOTIDE SEQUENCE [LARGE SCALE GENOMIC DNA]</scope>
    <source>
        <strain evidence="2 3">ATCC 34112</strain>
    </source>
</reference>
<feature type="region of interest" description="Disordered" evidence="1">
    <location>
        <begin position="1"/>
        <end position="31"/>
    </location>
</feature>